<reference evidence="2" key="2">
    <citation type="submission" date="2022-06" db="UniProtKB">
        <authorList>
            <consortium name="EnsemblMetazoa"/>
        </authorList>
    </citation>
    <scope>IDENTIFICATION</scope>
</reference>
<dbReference type="GO" id="GO:0005829">
    <property type="term" value="C:cytosol"/>
    <property type="evidence" value="ECO:0007669"/>
    <property type="project" value="UniProtKB-SubCell"/>
</dbReference>
<organism evidence="2 3">
    <name type="scientific">Acyrthosiphon pisum</name>
    <name type="common">Pea aphid</name>
    <dbReference type="NCBI Taxonomy" id="7029"/>
    <lineage>
        <taxon>Eukaryota</taxon>
        <taxon>Metazoa</taxon>
        <taxon>Ecdysozoa</taxon>
        <taxon>Arthropoda</taxon>
        <taxon>Hexapoda</taxon>
        <taxon>Insecta</taxon>
        <taxon>Pterygota</taxon>
        <taxon>Neoptera</taxon>
        <taxon>Paraneoptera</taxon>
        <taxon>Hemiptera</taxon>
        <taxon>Sternorrhyncha</taxon>
        <taxon>Aphidomorpha</taxon>
        <taxon>Aphidoidea</taxon>
        <taxon>Aphididae</taxon>
        <taxon>Macrosiphini</taxon>
        <taxon>Acyrthosiphon</taxon>
    </lineage>
</organism>
<keyword evidence="3" id="KW-1185">Reference proteome</keyword>
<dbReference type="Pfam" id="PF03644">
    <property type="entry name" value="Glyco_hydro_85"/>
    <property type="match status" value="1"/>
</dbReference>
<dbReference type="GO" id="GO:0033925">
    <property type="term" value="F:mannosyl-glycoprotein endo-beta-N-acetylglucosaminidase activity"/>
    <property type="evidence" value="ECO:0007669"/>
    <property type="project" value="UniProtKB-EC"/>
</dbReference>
<name>A0A8R2D2B8_ACYPI</name>
<dbReference type="PANTHER" id="PTHR13246:SF1">
    <property type="entry name" value="CYTOSOLIC ENDO-BETA-N-ACETYLGLUCOSAMINIDASE"/>
    <property type="match status" value="1"/>
</dbReference>
<protein>
    <recommendedName>
        <fullName evidence="1">Cytosolic endo-beta-N-acetylglucosaminidase TIM barrel domain-containing protein</fullName>
    </recommendedName>
</protein>
<evidence type="ECO:0000313" key="2">
    <source>
        <dbReference type="EnsemblMetazoa" id="XP_016658011.1"/>
    </source>
</evidence>
<dbReference type="PANTHER" id="PTHR13246">
    <property type="entry name" value="ENDO BETA N-ACETYLGLUCOSAMINIDASE"/>
    <property type="match status" value="1"/>
</dbReference>
<reference evidence="3" key="1">
    <citation type="submission" date="2010-06" db="EMBL/GenBank/DDBJ databases">
        <authorList>
            <person name="Jiang H."/>
            <person name="Abraham K."/>
            <person name="Ali S."/>
            <person name="Alsbrooks S.L."/>
            <person name="Anim B.N."/>
            <person name="Anosike U.S."/>
            <person name="Attaway T."/>
            <person name="Bandaranaike D.P."/>
            <person name="Battles P.K."/>
            <person name="Bell S.N."/>
            <person name="Bell A.V."/>
            <person name="Beltran B."/>
            <person name="Bickham C."/>
            <person name="Bustamante Y."/>
            <person name="Caleb T."/>
            <person name="Canada A."/>
            <person name="Cardenas V."/>
            <person name="Carter K."/>
            <person name="Chacko J."/>
            <person name="Chandrabose M.N."/>
            <person name="Chavez D."/>
            <person name="Chavez A."/>
            <person name="Chen L."/>
            <person name="Chu H.-S."/>
            <person name="Claassen K.J."/>
            <person name="Cockrell R."/>
            <person name="Collins M."/>
            <person name="Cooper J.A."/>
            <person name="Cree A."/>
            <person name="Curry S.M."/>
            <person name="Da Y."/>
            <person name="Dao M.D."/>
            <person name="Das B."/>
            <person name="Davila M.-L."/>
            <person name="Davy-Carroll L."/>
            <person name="Denson S."/>
            <person name="Dinh H."/>
            <person name="Ebong V.E."/>
            <person name="Edwards J.R."/>
            <person name="Egan A."/>
            <person name="El-Daye J."/>
            <person name="Escobedo L."/>
            <person name="Fernandez S."/>
            <person name="Fernando P.R."/>
            <person name="Flagg N."/>
            <person name="Forbes L.D."/>
            <person name="Fowler R.G."/>
            <person name="Fu Q."/>
            <person name="Gabisi R.A."/>
            <person name="Ganer J."/>
            <person name="Garbino Pronczuk A."/>
            <person name="Garcia R.M."/>
            <person name="Garner T."/>
            <person name="Garrett T.E."/>
            <person name="Gonzalez D.A."/>
            <person name="Hamid H."/>
            <person name="Hawkins E.S."/>
            <person name="Hirani K."/>
            <person name="Hogues M.E."/>
            <person name="Hollins B."/>
            <person name="Hsiao C.-H."/>
            <person name="Jabil R."/>
            <person name="James M.L."/>
            <person name="Jhangiani S.N."/>
            <person name="Johnson B."/>
            <person name="Johnson Q."/>
            <person name="Joshi V."/>
            <person name="Kalu J.B."/>
            <person name="Kam C."/>
            <person name="Kashfia A."/>
            <person name="Keebler J."/>
            <person name="Kisamo H."/>
            <person name="Kovar C.L."/>
            <person name="Lago L.A."/>
            <person name="Lai C.-Y."/>
            <person name="Laidlaw J."/>
            <person name="Lara F."/>
            <person name="Le T.-K."/>
            <person name="Lee S.L."/>
            <person name="Legall F.H."/>
            <person name="Lemon S.J."/>
            <person name="Lewis L.R."/>
            <person name="Li B."/>
            <person name="Liu Y."/>
            <person name="Liu Y.-S."/>
            <person name="Lopez J."/>
            <person name="Lozado R.J."/>
            <person name="Lu J."/>
            <person name="Madu R.C."/>
            <person name="Maheshwari M."/>
            <person name="Maheshwari R."/>
            <person name="Malloy K."/>
            <person name="Martinez E."/>
            <person name="Mathew T."/>
            <person name="Mercado I.C."/>
            <person name="Mercado C."/>
            <person name="Meyer B."/>
            <person name="Montgomery K."/>
            <person name="Morgan M.B."/>
            <person name="Munidasa M."/>
            <person name="Nazareth L.V."/>
            <person name="Nelson J."/>
            <person name="Ng B.M."/>
            <person name="Nguyen N.B."/>
            <person name="Nguyen P.Q."/>
            <person name="Nguyen T."/>
            <person name="Obregon M."/>
            <person name="Okwuonu G.O."/>
            <person name="Onwere C.G."/>
            <person name="Orozco G."/>
            <person name="Parra A."/>
            <person name="Patel S."/>
            <person name="Patil S."/>
            <person name="Perez A."/>
            <person name="Perez Y."/>
            <person name="Pham C."/>
            <person name="Primus E.L."/>
            <person name="Pu L.-L."/>
            <person name="Puazo M."/>
            <person name="Qin X."/>
            <person name="Quiroz J.B."/>
            <person name="Reese J."/>
            <person name="Richards S."/>
            <person name="Rives C.M."/>
            <person name="Robberts R."/>
            <person name="Ruiz S.J."/>
            <person name="Ruiz M.J."/>
            <person name="Santibanez J."/>
            <person name="Schneider B.W."/>
            <person name="Sisson I."/>
            <person name="Smith M."/>
            <person name="Sodergren E."/>
            <person name="Song X.-Z."/>
            <person name="Song B.B."/>
            <person name="Summersgill H."/>
            <person name="Thelus R."/>
            <person name="Thornton R.D."/>
            <person name="Trejos Z.Y."/>
            <person name="Usmani K."/>
            <person name="Vattathil S."/>
            <person name="Villasana D."/>
            <person name="Walker D.L."/>
            <person name="Wang S."/>
            <person name="Wang K."/>
            <person name="White C.S."/>
            <person name="Williams A.C."/>
            <person name="Williamson J."/>
            <person name="Wilson K."/>
            <person name="Woghiren I.O."/>
            <person name="Woodworth J.R."/>
            <person name="Worley K.C."/>
            <person name="Wright R.A."/>
            <person name="Wu W."/>
            <person name="Young L."/>
            <person name="Zhang L."/>
            <person name="Zhang J."/>
            <person name="Zhu Y."/>
            <person name="Muzny D.M."/>
            <person name="Weinstock G."/>
            <person name="Gibbs R.A."/>
        </authorList>
    </citation>
    <scope>NUCLEOTIDE SEQUENCE [LARGE SCALE GENOMIC DNA]</scope>
    <source>
        <strain evidence="3">LSR1</strain>
    </source>
</reference>
<dbReference type="RefSeq" id="XP_016658011.1">
    <property type="nucleotide sequence ID" value="XM_016802522.1"/>
</dbReference>
<dbReference type="InterPro" id="IPR017853">
    <property type="entry name" value="GH"/>
</dbReference>
<dbReference type="Proteomes" id="UP000007819">
    <property type="component" value="Chromosome A2"/>
</dbReference>
<dbReference type="InterPro" id="IPR032979">
    <property type="entry name" value="ENGase"/>
</dbReference>
<dbReference type="AlphaFoldDB" id="A0A8R2D2B8"/>
<proteinExistence type="predicted"/>
<dbReference type="EnsemblMetazoa" id="XM_016802522.2">
    <property type="protein sequence ID" value="XP_016658011.1"/>
    <property type="gene ID" value="LOC100168559"/>
</dbReference>
<dbReference type="SUPFAM" id="SSF51445">
    <property type="entry name" value="(Trans)glycosidases"/>
    <property type="match status" value="1"/>
</dbReference>
<feature type="domain" description="Cytosolic endo-beta-N-acetylglucosaminidase TIM barrel" evidence="1">
    <location>
        <begin position="111"/>
        <end position="386"/>
    </location>
</feature>
<dbReference type="OrthoDB" id="284473at2759"/>
<dbReference type="CDD" id="cd06547">
    <property type="entry name" value="GH85_ENGase"/>
    <property type="match status" value="1"/>
</dbReference>
<dbReference type="Gene3D" id="3.20.20.80">
    <property type="entry name" value="Glycosidases"/>
    <property type="match status" value="1"/>
</dbReference>
<dbReference type="CTD" id="64772"/>
<accession>A0A8R2D2B8</accession>
<evidence type="ECO:0000313" key="3">
    <source>
        <dbReference type="Proteomes" id="UP000007819"/>
    </source>
</evidence>
<dbReference type="InterPro" id="IPR005201">
    <property type="entry name" value="TIM_ENGase"/>
</dbReference>
<evidence type="ECO:0000259" key="1">
    <source>
        <dbReference type="Pfam" id="PF03644"/>
    </source>
</evidence>
<dbReference type="GeneID" id="100168559"/>
<sequence>MAVFKYQKHDNNVLITPGKLWGGITRPFMTTLHKKIDEMEITEVLPIKSLEEALLWKPLSESLPVIHLKDRANYSINGRDYKCHERFLTSKRLHNQGLPKTLICHDMQGGYLNDRFVNGTKSSNEYTFYNWSVIDTFVYFSHHFITIPPIGWINAAHKHGVKVLGTLITEWTDGNTLWLQVFSNLEKRDNLVDKLVEICKYYKFDGYLFNVENELESENIENMIETVSLLRTKLKTAITHSEVIWYDSVSMETGKLIWQNQLNNHNKLAFQACDGIFLNYNWTEEDLAKSVANAGNRVIDVYVGVDVFGRNCIGGLDSYKSLEIIRKYDLSVAIFAPGWTYETLSDKNKFNVVEDTFWRKLYPFLYIHIPCTLPFTTYFCRGYGSKKIENFVLSSLDAWYDLSKLNYQPSVPLCLQDGNFPCNSYVDGEAVIGGGCLRLNGNNENTSYHRIFVCHFEIKSTLYFEITVKALKPYDSHKIFLGALDPYGMPYKMEFGIQGDNNMFFNNCDDYSCIIPDSKIYNLTLENGWLLHKLKCEMVGIIVEVAIETEEPLLIGHLFINDGSSS</sequence>
<dbReference type="Gene3D" id="2.60.120.260">
    <property type="entry name" value="Galactose-binding domain-like"/>
    <property type="match status" value="1"/>
</dbReference>